<feature type="signal peptide" evidence="1">
    <location>
        <begin position="1"/>
        <end position="21"/>
    </location>
</feature>
<comment type="caution">
    <text evidence="2">The sequence shown here is derived from an EMBL/GenBank/DDBJ whole genome shotgun (WGS) entry which is preliminary data.</text>
</comment>
<reference evidence="3" key="1">
    <citation type="journal article" date="2019" name="Int. J. Syst. Evol. Microbiol.">
        <title>The Global Catalogue of Microorganisms (GCM) 10K type strain sequencing project: providing services to taxonomists for standard genome sequencing and annotation.</title>
        <authorList>
            <consortium name="The Broad Institute Genomics Platform"/>
            <consortium name="The Broad Institute Genome Sequencing Center for Infectious Disease"/>
            <person name="Wu L."/>
            <person name="Ma J."/>
        </authorList>
    </citation>
    <scope>NUCLEOTIDE SEQUENCE [LARGE SCALE GENOMIC DNA]</scope>
    <source>
        <strain evidence="3">CECT 7956</strain>
    </source>
</reference>
<gene>
    <name evidence="2" type="ORF">ACFOOI_13680</name>
</gene>
<evidence type="ECO:0008006" key="4">
    <source>
        <dbReference type="Google" id="ProtNLM"/>
    </source>
</evidence>
<evidence type="ECO:0000256" key="1">
    <source>
        <dbReference type="SAM" id="SignalP"/>
    </source>
</evidence>
<accession>A0ABV7Z0H3</accession>
<evidence type="ECO:0000313" key="2">
    <source>
        <dbReference type="EMBL" id="MFC3811708.1"/>
    </source>
</evidence>
<keyword evidence="1" id="KW-0732">Signal</keyword>
<organism evidence="2 3">
    <name type="scientific">Lacihabitans lacunae</name>
    <dbReference type="NCBI Taxonomy" id="1028214"/>
    <lineage>
        <taxon>Bacteria</taxon>
        <taxon>Pseudomonadati</taxon>
        <taxon>Bacteroidota</taxon>
        <taxon>Cytophagia</taxon>
        <taxon>Cytophagales</taxon>
        <taxon>Leadbetterellaceae</taxon>
        <taxon>Lacihabitans</taxon>
    </lineage>
</organism>
<sequence length="185" mass="20656">MTKHVLLLCIAFILSTSVSRAQDSWGVGVSGAYNFPLKSIGVGVRSQIPLGVKMAVSPQVRYFPKSNQVNEVYAAVAFQYNLLNPYQERGHKRYIYKNNKPTVYTTIEVAYNQWINYLPTLSKNAKKNNILGNVGLGAAIGNSSVRLFAEAKYNVLWNETFGEIGLLVFPGTIRKNRYSSCPKIK</sequence>
<feature type="chain" id="PRO_5046438113" description="Outer membrane protein beta-barrel domain-containing protein" evidence="1">
    <location>
        <begin position="22"/>
        <end position="185"/>
    </location>
</feature>
<keyword evidence="3" id="KW-1185">Reference proteome</keyword>
<proteinExistence type="predicted"/>
<protein>
    <recommendedName>
        <fullName evidence="4">Outer membrane protein beta-barrel domain-containing protein</fullName>
    </recommendedName>
</protein>
<name>A0ABV7Z0H3_9BACT</name>
<dbReference type="Proteomes" id="UP001595616">
    <property type="component" value="Unassembled WGS sequence"/>
</dbReference>
<dbReference type="EMBL" id="JBHRYQ010000001">
    <property type="protein sequence ID" value="MFC3811708.1"/>
    <property type="molecule type" value="Genomic_DNA"/>
</dbReference>
<dbReference type="RefSeq" id="WP_379838547.1">
    <property type="nucleotide sequence ID" value="NZ_JBHRYQ010000001.1"/>
</dbReference>
<evidence type="ECO:0000313" key="3">
    <source>
        <dbReference type="Proteomes" id="UP001595616"/>
    </source>
</evidence>